<accession>A0A839T033</accession>
<dbReference type="InterPro" id="IPR013325">
    <property type="entry name" value="RNA_pol_sigma_r2"/>
</dbReference>
<protein>
    <submittedName>
        <fullName evidence="7">RNA polymerase sigma-70 factor (ECF subfamily)</fullName>
    </submittedName>
</protein>
<comment type="similarity">
    <text evidence="1">Belongs to the sigma-70 factor family. ECF subfamily.</text>
</comment>
<dbReference type="InterPro" id="IPR013324">
    <property type="entry name" value="RNA_pol_sigma_r3/r4-like"/>
</dbReference>
<dbReference type="Gene3D" id="1.10.1740.10">
    <property type="match status" value="1"/>
</dbReference>
<proteinExistence type="inferred from homology"/>
<dbReference type="RefSeq" id="WP_183165742.1">
    <property type="nucleotide sequence ID" value="NZ_JACHXI010000004.1"/>
</dbReference>
<reference evidence="7 8" key="1">
    <citation type="submission" date="2020-08" db="EMBL/GenBank/DDBJ databases">
        <title>Genomic Encyclopedia of Type Strains, Phase III (KMG-III): the genomes of soil and plant-associated and newly described type strains.</title>
        <authorList>
            <person name="Whitman W."/>
        </authorList>
    </citation>
    <scope>NUCLEOTIDE SEQUENCE [LARGE SCALE GENOMIC DNA]</scope>
    <source>
        <strain evidence="7 8">CECT 4462</strain>
    </source>
</reference>
<evidence type="ECO:0000259" key="5">
    <source>
        <dbReference type="Pfam" id="PF04542"/>
    </source>
</evidence>
<dbReference type="GO" id="GO:0003677">
    <property type="term" value="F:DNA binding"/>
    <property type="evidence" value="ECO:0007669"/>
    <property type="project" value="InterPro"/>
</dbReference>
<keyword evidence="3" id="KW-0731">Sigma factor</keyword>
<dbReference type="CDD" id="cd06171">
    <property type="entry name" value="Sigma70_r4"/>
    <property type="match status" value="1"/>
</dbReference>
<sequence length="168" mass="19465">MLSRDSSITHLYAQHQGWLQGWLRRRLNDSSDAADLAQDTFLRVLQRRQNLSLEEPRAYLRTIAHGLLIDLWRRRDIERAWLETLQQLPEQQAPSPEVSLLMIETLVAIDNLLDELPPAVREAFLLAQLEGLSCPRIAERLGVSLSTVERYIAKALRHCYRLAFEQEP</sequence>
<dbReference type="Proteomes" id="UP000549250">
    <property type="component" value="Unassembled WGS sequence"/>
</dbReference>
<dbReference type="Gene3D" id="1.10.10.10">
    <property type="entry name" value="Winged helix-like DNA-binding domain superfamily/Winged helix DNA-binding domain"/>
    <property type="match status" value="1"/>
</dbReference>
<dbReference type="InterPro" id="IPR007627">
    <property type="entry name" value="RNA_pol_sigma70_r2"/>
</dbReference>
<comment type="caution">
    <text evidence="7">The sequence shown here is derived from an EMBL/GenBank/DDBJ whole genome shotgun (WGS) entry which is preliminary data.</text>
</comment>
<dbReference type="EMBL" id="JACHXI010000004">
    <property type="protein sequence ID" value="MBB3102762.1"/>
    <property type="molecule type" value="Genomic_DNA"/>
</dbReference>
<dbReference type="SUPFAM" id="SSF88659">
    <property type="entry name" value="Sigma3 and sigma4 domains of RNA polymerase sigma factors"/>
    <property type="match status" value="1"/>
</dbReference>
<gene>
    <name evidence="7" type="ORF">FHR87_001150</name>
</gene>
<feature type="domain" description="RNA polymerase sigma factor 70 region 4 type 2" evidence="6">
    <location>
        <begin position="107"/>
        <end position="159"/>
    </location>
</feature>
<evidence type="ECO:0000256" key="2">
    <source>
        <dbReference type="ARBA" id="ARBA00023015"/>
    </source>
</evidence>
<dbReference type="AlphaFoldDB" id="A0A839T033"/>
<evidence type="ECO:0000313" key="7">
    <source>
        <dbReference type="EMBL" id="MBB3102762.1"/>
    </source>
</evidence>
<evidence type="ECO:0000259" key="6">
    <source>
        <dbReference type="Pfam" id="PF08281"/>
    </source>
</evidence>
<dbReference type="InterPro" id="IPR014284">
    <property type="entry name" value="RNA_pol_sigma-70_dom"/>
</dbReference>
<dbReference type="PANTHER" id="PTHR43133">
    <property type="entry name" value="RNA POLYMERASE ECF-TYPE SIGMA FACTO"/>
    <property type="match status" value="1"/>
</dbReference>
<dbReference type="Pfam" id="PF08281">
    <property type="entry name" value="Sigma70_r4_2"/>
    <property type="match status" value="1"/>
</dbReference>
<dbReference type="NCBIfam" id="NF009180">
    <property type="entry name" value="PRK12528.1"/>
    <property type="match status" value="1"/>
</dbReference>
<organism evidence="7 8">
    <name type="scientific">Azomonas macrocytogenes</name>
    <name type="common">Azotobacter macrocytogenes</name>
    <dbReference type="NCBI Taxonomy" id="69962"/>
    <lineage>
        <taxon>Bacteria</taxon>
        <taxon>Pseudomonadati</taxon>
        <taxon>Pseudomonadota</taxon>
        <taxon>Gammaproteobacteria</taxon>
        <taxon>Pseudomonadales</taxon>
        <taxon>Pseudomonadaceae</taxon>
        <taxon>Azomonas</taxon>
    </lineage>
</organism>
<dbReference type="NCBIfam" id="TIGR02937">
    <property type="entry name" value="sigma70-ECF"/>
    <property type="match status" value="1"/>
</dbReference>
<dbReference type="Pfam" id="PF04542">
    <property type="entry name" value="Sigma70_r2"/>
    <property type="match status" value="1"/>
</dbReference>
<evidence type="ECO:0000313" key="8">
    <source>
        <dbReference type="Proteomes" id="UP000549250"/>
    </source>
</evidence>
<dbReference type="GO" id="GO:0006352">
    <property type="term" value="P:DNA-templated transcription initiation"/>
    <property type="evidence" value="ECO:0007669"/>
    <property type="project" value="InterPro"/>
</dbReference>
<evidence type="ECO:0000256" key="3">
    <source>
        <dbReference type="ARBA" id="ARBA00023082"/>
    </source>
</evidence>
<dbReference type="InterPro" id="IPR013249">
    <property type="entry name" value="RNA_pol_sigma70_r4_t2"/>
</dbReference>
<dbReference type="InterPro" id="IPR036388">
    <property type="entry name" value="WH-like_DNA-bd_sf"/>
</dbReference>
<keyword evidence="4" id="KW-0804">Transcription</keyword>
<keyword evidence="2" id="KW-0805">Transcription regulation</keyword>
<name>A0A839T033_AZOMA</name>
<evidence type="ECO:0000256" key="4">
    <source>
        <dbReference type="ARBA" id="ARBA00023163"/>
    </source>
</evidence>
<dbReference type="GO" id="GO:0016987">
    <property type="term" value="F:sigma factor activity"/>
    <property type="evidence" value="ECO:0007669"/>
    <property type="project" value="UniProtKB-KW"/>
</dbReference>
<feature type="domain" description="RNA polymerase sigma-70 region 2" evidence="5">
    <location>
        <begin position="11"/>
        <end position="76"/>
    </location>
</feature>
<dbReference type="PANTHER" id="PTHR43133:SF63">
    <property type="entry name" value="RNA POLYMERASE SIGMA FACTOR FECI-RELATED"/>
    <property type="match status" value="1"/>
</dbReference>
<dbReference type="InterPro" id="IPR039425">
    <property type="entry name" value="RNA_pol_sigma-70-like"/>
</dbReference>
<evidence type="ECO:0000256" key="1">
    <source>
        <dbReference type="ARBA" id="ARBA00010641"/>
    </source>
</evidence>
<dbReference type="SUPFAM" id="SSF88946">
    <property type="entry name" value="Sigma2 domain of RNA polymerase sigma factors"/>
    <property type="match status" value="1"/>
</dbReference>
<keyword evidence="8" id="KW-1185">Reference proteome</keyword>